<dbReference type="RefSeq" id="WP_034226262.1">
    <property type="nucleotide sequence ID" value="NZ_AXCW01000107.1"/>
</dbReference>
<organism evidence="6 7">
    <name type="scientific">Actinotalea ferrariae CF5-4</name>
    <dbReference type="NCBI Taxonomy" id="948458"/>
    <lineage>
        <taxon>Bacteria</taxon>
        <taxon>Bacillati</taxon>
        <taxon>Actinomycetota</taxon>
        <taxon>Actinomycetes</taxon>
        <taxon>Micrococcales</taxon>
        <taxon>Cellulomonadaceae</taxon>
        <taxon>Actinotalea</taxon>
    </lineage>
</organism>
<dbReference type="PROSITE" id="PS51257">
    <property type="entry name" value="PROKAR_LIPOPROTEIN"/>
    <property type="match status" value="1"/>
</dbReference>
<comment type="similarity">
    <text evidence="1">Belongs to the leucine-binding protein family.</text>
</comment>
<keyword evidence="7" id="KW-1185">Reference proteome</keyword>
<dbReference type="InterPro" id="IPR051010">
    <property type="entry name" value="BCAA_transport"/>
</dbReference>
<protein>
    <submittedName>
        <fullName evidence="6">ABC transporter substrate-binding protein</fullName>
    </submittedName>
</protein>
<dbReference type="Proteomes" id="UP000019753">
    <property type="component" value="Unassembled WGS sequence"/>
</dbReference>
<comment type="caution">
    <text evidence="6">The sequence shown here is derived from an EMBL/GenBank/DDBJ whole genome shotgun (WGS) entry which is preliminary data.</text>
</comment>
<dbReference type="Pfam" id="PF13458">
    <property type="entry name" value="Peripla_BP_6"/>
    <property type="match status" value="1"/>
</dbReference>
<dbReference type="AlphaFoldDB" id="A0A021VQA3"/>
<dbReference type="PANTHER" id="PTHR30483:SF6">
    <property type="entry name" value="PERIPLASMIC BINDING PROTEIN OF ABC TRANSPORTER FOR NATURAL AMINO ACIDS"/>
    <property type="match status" value="1"/>
</dbReference>
<feature type="domain" description="Leucine-binding protein" evidence="5">
    <location>
        <begin position="58"/>
        <end position="368"/>
    </location>
</feature>
<accession>A0A021VQA3</accession>
<feature type="chain" id="PRO_5038653160" evidence="4">
    <location>
        <begin position="23"/>
        <end position="431"/>
    </location>
</feature>
<dbReference type="SUPFAM" id="SSF53822">
    <property type="entry name" value="Periplasmic binding protein-like I"/>
    <property type="match status" value="1"/>
</dbReference>
<dbReference type="Gene3D" id="3.40.50.2300">
    <property type="match status" value="2"/>
</dbReference>
<dbReference type="InterPro" id="IPR028082">
    <property type="entry name" value="Peripla_BP_I"/>
</dbReference>
<dbReference type="EMBL" id="AXCW01000107">
    <property type="protein sequence ID" value="EYR63293.1"/>
    <property type="molecule type" value="Genomic_DNA"/>
</dbReference>
<evidence type="ECO:0000256" key="4">
    <source>
        <dbReference type="SAM" id="SignalP"/>
    </source>
</evidence>
<evidence type="ECO:0000313" key="6">
    <source>
        <dbReference type="EMBL" id="EYR63293.1"/>
    </source>
</evidence>
<reference evidence="6 7" key="1">
    <citation type="submission" date="2014-01" db="EMBL/GenBank/DDBJ databases">
        <title>Actinotalea ferrariae CF5-4.</title>
        <authorList>
            <person name="Chen F."/>
            <person name="Li Y."/>
            <person name="Wang G."/>
        </authorList>
    </citation>
    <scope>NUCLEOTIDE SEQUENCE [LARGE SCALE GENOMIC DNA]</scope>
    <source>
        <strain evidence="6 7">CF5-4</strain>
    </source>
</reference>
<dbReference type="OrthoDB" id="7337537at2"/>
<feature type="signal peptide" evidence="4">
    <location>
        <begin position="1"/>
        <end position="22"/>
    </location>
</feature>
<evidence type="ECO:0000256" key="1">
    <source>
        <dbReference type="ARBA" id="ARBA00010062"/>
    </source>
</evidence>
<evidence type="ECO:0000256" key="3">
    <source>
        <dbReference type="SAM" id="MobiDB-lite"/>
    </source>
</evidence>
<dbReference type="CDD" id="cd06346">
    <property type="entry name" value="PBP1_ABC_ligand_binding-like"/>
    <property type="match status" value="1"/>
</dbReference>
<dbReference type="InterPro" id="IPR028081">
    <property type="entry name" value="Leu-bd"/>
</dbReference>
<feature type="region of interest" description="Disordered" evidence="3">
    <location>
        <begin position="29"/>
        <end position="54"/>
    </location>
</feature>
<evidence type="ECO:0000259" key="5">
    <source>
        <dbReference type="Pfam" id="PF13458"/>
    </source>
</evidence>
<name>A0A021VQA3_9CELL</name>
<gene>
    <name evidence="6" type="ORF">N866_01580</name>
</gene>
<dbReference type="PANTHER" id="PTHR30483">
    <property type="entry name" value="LEUCINE-SPECIFIC-BINDING PROTEIN"/>
    <property type="match status" value="1"/>
</dbReference>
<evidence type="ECO:0000256" key="2">
    <source>
        <dbReference type="ARBA" id="ARBA00022729"/>
    </source>
</evidence>
<evidence type="ECO:0000313" key="7">
    <source>
        <dbReference type="Proteomes" id="UP000019753"/>
    </source>
</evidence>
<keyword evidence="2 4" id="KW-0732">Signal</keyword>
<sequence>MKRTTHTARAAALAGAVALVLAACGGGDGDAAPEDGDTGTDSGDTADGGEEGGEPLIIGSLLPQTGSLAFLGPPEIAGVDLAIEEINEAGGVLGQDVEIIHADSSDADNAEVATQSVTDLLSQNAQVIIGAASSAVSLSVVDDITGANVVQISPANTSTALSGYSPFYFRTAPSDLIQGNALGNLVVNDGHANVAVLVFNDDYGITLRDVAKETIEAAGGTIVYGNPGEEFDPASDDVIPSVVTAALATNPDAIIVIAFDQTRLIVPQLAAAGFDTSKLYFTDGNLSNYGEEFEAGTLEGAQGTLPGAFPDDAFQERLLGVDPELNDFSYAAESYDAVILAALAAVRGGATDGVTIQENLAAVSGAEGGTACTGFAECAELLANGEDIDYEAVSGAGPFNEDNDPSSAFVGIYRYGADNTYEWVKAEFGEL</sequence>
<proteinExistence type="inferred from homology"/>